<dbReference type="GO" id="GO:0035516">
    <property type="term" value="F:broad specificity oxidative DNA demethylase activity"/>
    <property type="evidence" value="ECO:0007669"/>
    <property type="project" value="TreeGrafter"/>
</dbReference>
<evidence type="ECO:0000256" key="4">
    <source>
        <dbReference type="ARBA" id="ARBA00023002"/>
    </source>
</evidence>
<evidence type="ECO:0000313" key="10">
    <source>
        <dbReference type="Proteomes" id="UP000245207"/>
    </source>
</evidence>
<dbReference type="GO" id="GO:0008198">
    <property type="term" value="F:ferrous iron binding"/>
    <property type="evidence" value="ECO:0007669"/>
    <property type="project" value="TreeGrafter"/>
</dbReference>
<comment type="cofactor">
    <cofactor evidence="6">
        <name>Fe(2+)</name>
        <dbReference type="ChEBI" id="CHEBI:29033"/>
    </cofactor>
    <text evidence="6">Binds 1 Fe(2+) ion per subunit.</text>
</comment>
<feature type="binding site" evidence="6">
    <location>
        <position position="262"/>
    </location>
    <ligand>
        <name>Fe cation</name>
        <dbReference type="ChEBI" id="CHEBI:24875"/>
        <note>catalytic</note>
    </ligand>
</feature>
<feature type="binding site" evidence="6">
    <location>
        <position position="204"/>
    </location>
    <ligand>
        <name>Fe cation</name>
        <dbReference type="ChEBI" id="CHEBI:24875"/>
        <note>catalytic</note>
    </ligand>
</feature>
<evidence type="ECO:0000313" key="9">
    <source>
        <dbReference type="EMBL" id="PWA42747.1"/>
    </source>
</evidence>
<dbReference type="InterPro" id="IPR005123">
    <property type="entry name" value="Oxoglu/Fe-dep_dioxygenase_dom"/>
</dbReference>
<evidence type="ECO:0000256" key="2">
    <source>
        <dbReference type="ARBA" id="ARBA00022723"/>
    </source>
</evidence>
<dbReference type="GO" id="GO:0005737">
    <property type="term" value="C:cytoplasm"/>
    <property type="evidence" value="ECO:0007669"/>
    <property type="project" value="TreeGrafter"/>
</dbReference>
<feature type="binding site" evidence="6">
    <location>
        <position position="202"/>
    </location>
    <ligand>
        <name>Fe cation</name>
        <dbReference type="ChEBI" id="CHEBI:24875"/>
        <note>catalytic</note>
    </ligand>
</feature>
<gene>
    <name evidence="9" type="ORF">CTI12_AA541790</name>
</gene>
<dbReference type="PANTHER" id="PTHR16557:SF10">
    <property type="entry name" value="2-OXOGLUTARATE-DEPENDENT DIOXYGENASE FAMILY PROTEIN"/>
    <property type="match status" value="1"/>
</dbReference>
<comment type="caution">
    <text evidence="9">The sequence shown here is derived from an EMBL/GenBank/DDBJ whole genome shotgun (WGS) entry which is preliminary data.</text>
</comment>
<name>A0A2U1L160_ARTAN</name>
<dbReference type="AlphaFoldDB" id="A0A2U1L160"/>
<dbReference type="Proteomes" id="UP000245207">
    <property type="component" value="Unassembled WGS sequence"/>
</dbReference>
<dbReference type="InterPro" id="IPR037151">
    <property type="entry name" value="AlkB-like_sf"/>
</dbReference>
<dbReference type="SUPFAM" id="SSF51197">
    <property type="entry name" value="Clavaminate synthase-like"/>
    <property type="match status" value="1"/>
</dbReference>
<dbReference type="EMBL" id="PKPP01012211">
    <property type="protein sequence ID" value="PWA42747.1"/>
    <property type="molecule type" value="Genomic_DNA"/>
</dbReference>
<feature type="compositionally biased region" description="Basic and acidic residues" evidence="7">
    <location>
        <begin position="28"/>
        <end position="39"/>
    </location>
</feature>
<keyword evidence="4" id="KW-0560">Oxidoreductase</keyword>
<keyword evidence="3 9" id="KW-0223">Dioxygenase</keyword>
<dbReference type="OrthoDB" id="6614653at2759"/>
<dbReference type="InterPro" id="IPR027450">
    <property type="entry name" value="AlkB-like"/>
</dbReference>
<evidence type="ECO:0000256" key="1">
    <source>
        <dbReference type="ARBA" id="ARBA00007879"/>
    </source>
</evidence>
<dbReference type="Pfam" id="PF13532">
    <property type="entry name" value="2OG-FeII_Oxy_2"/>
    <property type="match status" value="1"/>
</dbReference>
<feature type="domain" description="Fe2OG dioxygenase" evidence="8">
    <location>
        <begin position="184"/>
        <end position="294"/>
    </location>
</feature>
<evidence type="ECO:0000256" key="5">
    <source>
        <dbReference type="ARBA" id="ARBA00023004"/>
    </source>
</evidence>
<accession>A0A2U1L160</accession>
<comment type="similarity">
    <text evidence="1">Belongs to the alkB family.</text>
</comment>
<keyword evidence="10" id="KW-1185">Reference proteome</keyword>
<evidence type="ECO:0000256" key="6">
    <source>
        <dbReference type="PIRSR" id="PIRSR604574-2"/>
    </source>
</evidence>
<dbReference type="PANTHER" id="PTHR16557">
    <property type="entry name" value="ALKYLATED DNA REPAIR PROTEIN ALKB-RELATED"/>
    <property type="match status" value="1"/>
</dbReference>
<protein>
    <submittedName>
        <fullName evidence="9">Oxoglutarate/iron-dependent dioxygenase</fullName>
    </submittedName>
</protein>
<feature type="region of interest" description="Disordered" evidence="7">
    <location>
        <begin position="26"/>
        <end position="47"/>
    </location>
</feature>
<dbReference type="PROSITE" id="PS51471">
    <property type="entry name" value="FE2OG_OXY"/>
    <property type="match status" value="1"/>
</dbReference>
<evidence type="ECO:0000259" key="8">
    <source>
        <dbReference type="PROSITE" id="PS51471"/>
    </source>
</evidence>
<dbReference type="STRING" id="35608.A0A2U1L160"/>
<dbReference type="Gene3D" id="2.60.120.590">
    <property type="entry name" value="Alpha-ketoglutarate-dependent dioxygenase AlkB-like"/>
    <property type="match status" value="1"/>
</dbReference>
<organism evidence="9 10">
    <name type="scientific">Artemisia annua</name>
    <name type="common">Sweet wormwood</name>
    <dbReference type="NCBI Taxonomy" id="35608"/>
    <lineage>
        <taxon>Eukaryota</taxon>
        <taxon>Viridiplantae</taxon>
        <taxon>Streptophyta</taxon>
        <taxon>Embryophyta</taxon>
        <taxon>Tracheophyta</taxon>
        <taxon>Spermatophyta</taxon>
        <taxon>Magnoliopsida</taxon>
        <taxon>eudicotyledons</taxon>
        <taxon>Gunneridae</taxon>
        <taxon>Pentapetalae</taxon>
        <taxon>asterids</taxon>
        <taxon>campanulids</taxon>
        <taxon>Asterales</taxon>
        <taxon>Asteraceae</taxon>
        <taxon>Asteroideae</taxon>
        <taxon>Anthemideae</taxon>
        <taxon>Artemisiinae</taxon>
        <taxon>Artemisia</taxon>
    </lineage>
</organism>
<proteinExistence type="inferred from homology"/>
<reference evidence="9 10" key="1">
    <citation type="journal article" date="2018" name="Mol. Plant">
        <title>The genome of Artemisia annua provides insight into the evolution of Asteraceae family and artemisinin biosynthesis.</title>
        <authorList>
            <person name="Shen Q."/>
            <person name="Zhang L."/>
            <person name="Liao Z."/>
            <person name="Wang S."/>
            <person name="Yan T."/>
            <person name="Shi P."/>
            <person name="Liu M."/>
            <person name="Fu X."/>
            <person name="Pan Q."/>
            <person name="Wang Y."/>
            <person name="Lv Z."/>
            <person name="Lu X."/>
            <person name="Zhang F."/>
            <person name="Jiang W."/>
            <person name="Ma Y."/>
            <person name="Chen M."/>
            <person name="Hao X."/>
            <person name="Li L."/>
            <person name="Tang Y."/>
            <person name="Lv G."/>
            <person name="Zhou Y."/>
            <person name="Sun X."/>
            <person name="Brodelius P.E."/>
            <person name="Rose J.K.C."/>
            <person name="Tang K."/>
        </authorList>
    </citation>
    <scope>NUCLEOTIDE SEQUENCE [LARGE SCALE GENOMIC DNA]</scope>
    <source>
        <strain evidence="10">cv. Huhao1</strain>
        <tissue evidence="9">Leaf</tissue>
    </source>
</reference>
<keyword evidence="5 6" id="KW-0408">Iron</keyword>
<sequence>MMMMIKRIQGTVKPLARYASVNASFRNSRNDNSHHDKYKPNHKTPANYDLNQTKPFSLILPRSTDSFSGIKMPENLERSCQVLGPGMVLLKNYIDISDQVEIVNTCQEFGMGPRGFYQPGYNGGAKLNLHMMCFGRNWDPQTKYDPYYRSDGSQAPPIPDQLISLVECSIQDSQAHDDEIPSIYPDICIVNFYTTTGRLGLHQDRDESQNSLNRGLPVVSISIGDSAQFMYGNNRDVEKANGVLLESGDVLIFGGKSRHIYHGVKTVVPNSAPLPLLIQSMLRPGRLNLTFRQY</sequence>
<dbReference type="GO" id="GO:0035515">
    <property type="term" value="F:oxidative RNA demethylase activity"/>
    <property type="evidence" value="ECO:0007669"/>
    <property type="project" value="TreeGrafter"/>
</dbReference>
<evidence type="ECO:0000256" key="7">
    <source>
        <dbReference type="SAM" id="MobiDB-lite"/>
    </source>
</evidence>
<keyword evidence="2 6" id="KW-0479">Metal-binding</keyword>
<dbReference type="InterPro" id="IPR004574">
    <property type="entry name" value="Alkb"/>
</dbReference>
<dbReference type="GO" id="GO:0035513">
    <property type="term" value="P:oxidative RNA demethylation"/>
    <property type="evidence" value="ECO:0007669"/>
    <property type="project" value="TreeGrafter"/>
</dbReference>
<evidence type="ECO:0000256" key="3">
    <source>
        <dbReference type="ARBA" id="ARBA00022964"/>
    </source>
</evidence>